<dbReference type="Pfam" id="PF12796">
    <property type="entry name" value="Ank_2"/>
    <property type="match status" value="1"/>
</dbReference>
<dbReference type="InterPro" id="IPR036770">
    <property type="entry name" value="Ankyrin_rpt-contain_sf"/>
</dbReference>
<dbReference type="InterPro" id="IPR051681">
    <property type="entry name" value="Ser/Thr_Kinases-Pseudokinases"/>
</dbReference>
<gene>
    <name evidence="9" type="ORF">M0812_05265</name>
</gene>
<dbReference type="Gene3D" id="1.25.40.20">
    <property type="entry name" value="Ankyrin repeat-containing domain"/>
    <property type="match status" value="1"/>
</dbReference>
<comment type="caution">
    <text evidence="9">The sequence shown here is derived from an EMBL/GenBank/DDBJ whole genome shotgun (WGS) entry which is preliminary data.</text>
</comment>
<dbReference type="PRINTS" id="PR00109">
    <property type="entry name" value="TYRKINASE"/>
</dbReference>
<evidence type="ECO:0000256" key="1">
    <source>
        <dbReference type="ARBA" id="ARBA00005843"/>
    </source>
</evidence>
<evidence type="ECO:0000256" key="4">
    <source>
        <dbReference type="ARBA" id="ARBA00022777"/>
    </source>
</evidence>
<dbReference type="PROSITE" id="PS00108">
    <property type="entry name" value="PROTEIN_KINASE_ST"/>
    <property type="match status" value="1"/>
</dbReference>
<evidence type="ECO:0000256" key="5">
    <source>
        <dbReference type="ARBA" id="ARBA00022840"/>
    </source>
</evidence>
<keyword evidence="3" id="KW-0547">Nucleotide-binding</keyword>
<dbReference type="InterPro" id="IPR008271">
    <property type="entry name" value="Ser/Thr_kinase_AS"/>
</dbReference>
<evidence type="ECO:0000256" key="3">
    <source>
        <dbReference type="ARBA" id="ARBA00022741"/>
    </source>
</evidence>
<name>A0AAV8A6T8_9EUKA</name>
<dbReference type="EMBL" id="JANTQA010000012">
    <property type="protein sequence ID" value="KAJ3449121.1"/>
    <property type="molecule type" value="Genomic_DNA"/>
</dbReference>
<feature type="region of interest" description="Disordered" evidence="7">
    <location>
        <begin position="1"/>
        <end position="82"/>
    </location>
</feature>
<organism evidence="9 10">
    <name type="scientific">Anaeramoeba flamelloides</name>
    <dbReference type="NCBI Taxonomy" id="1746091"/>
    <lineage>
        <taxon>Eukaryota</taxon>
        <taxon>Metamonada</taxon>
        <taxon>Anaeramoebidae</taxon>
        <taxon>Anaeramoeba</taxon>
    </lineage>
</organism>
<dbReference type="CDD" id="cd13999">
    <property type="entry name" value="STKc_MAP3K-like"/>
    <property type="match status" value="1"/>
</dbReference>
<evidence type="ECO:0000256" key="7">
    <source>
        <dbReference type="SAM" id="MobiDB-lite"/>
    </source>
</evidence>
<reference evidence="9" key="1">
    <citation type="submission" date="2022-08" db="EMBL/GenBank/DDBJ databases">
        <title>Novel sulphate-reducing endosymbionts in the free-living metamonad Anaeramoeba.</title>
        <authorList>
            <person name="Jerlstrom-Hultqvist J."/>
            <person name="Cepicka I."/>
            <person name="Gallot-Lavallee L."/>
            <person name="Salas-Leiva D."/>
            <person name="Curtis B.A."/>
            <person name="Zahonova K."/>
            <person name="Pipaliya S."/>
            <person name="Dacks J."/>
            <person name="Roger A.J."/>
        </authorList>
    </citation>
    <scope>NUCLEOTIDE SEQUENCE</scope>
    <source>
        <strain evidence="9">Busselton2</strain>
    </source>
</reference>
<evidence type="ECO:0000313" key="9">
    <source>
        <dbReference type="EMBL" id="KAJ3449121.1"/>
    </source>
</evidence>
<protein>
    <submittedName>
        <fullName evidence="9">Serine/threonine-protein kinase tnni3k-related</fullName>
    </submittedName>
</protein>
<dbReference type="FunFam" id="3.30.200.20:FF:000180">
    <property type="entry name" value="serine/threonine-protein kinase STY46-like"/>
    <property type="match status" value="1"/>
</dbReference>
<dbReference type="SMART" id="SM00248">
    <property type="entry name" value="ANK"/>
    <property type="match status" value="3"/>
</dbReference>
<dbReference type="Gene3D" id="1.10.510.10">
    <property type="entry name" value="Transferase(Phosphotransferase) domain 1"/>
    <property type="match status" value="1"/>
</dbReference>
<dbReference type="SUPFAM" id="SSF48403">
    <property type="entry name" value="Ankyrin repeat"/>
    <property type="match status" value="1"/>
</dbReference>
<accession>A0AAV8A6T8</accession>
<proteinExistence type="inferred from homology"/>
<feature type="compositionally biased region" description="Acidic residues" evidence="7">
    <location>
        <begin position="161"/>
        <end position="200"/>
    </location>
</feature>
<dbReference type="PROSITE" id="PS50088">
    <property type="entry name" value="ANK_REPEAT"/>
    <property type="match status" value="1"/>
</dbReference>
<dbReference type="InterPro" id="IPR011009">
    <property type="entry name" value="Kinase-like_dom_sf"/>
</dbReference>
<dbReference type="GO" id="GO:0004674">
    <property type="term" value="F:protein serine/threonine kinase activity"/>
    <property type="evidence" value="ECO:0007669"/>
    <property type="project" value="TreeGrafter"/>
</dbReference>
<dbReference type="InterPro" id="IPR000719">
    <property type="entry name" value="Prot_kinase_dom"/>
</dbReference>
<dbReference type="Proteomes" id="UP001146793">
    <property type="component" value="Unassembled WGS sequence"/>
</dbReference>
<feature type="compositionally biased region" description="Basic and acidic residues" evidence="7">
    <location>
        <begin position="209"/>
        <end position="219"/>
    </location>
</feature>
<dbReference type="SUPFAM" id="SSF56112">
    <property type="entry name" value="Protein kinase-like (PK-like)"/>
    <property type="match status" value="1"/>
</dbReference>
<dbReference type="SMART" id="SM00220">
    <property type="entry name" value="S_TKc"/>
    <property type="match status" value="1"/>
</dbReference>
<keyword evidence="4 9" id="KW-0418">Kinase</keyword>
<keyword evidence="6" id="KW-0040">ANK repeat</keyword>
<feature type="repeat" description="ANK" evidence="6">
    <location>
        <begin position="250"/>
        <end position="284"/>
    </location>
</feature>
<dbReference type="PANTHER" id="PTHR44329:SF288">
    <property type="entry name" value="MITOGEN-ACTIVATED PROTEIN KINASE KINASE KINASE 20"/>
    <property type="match status" value="1"/>
</dbReference>
<dbReference type="AlphaFoldDB" id="A0AAV8A6T8"/>
<dbReference type="PROSITE" id="PS50011">
    <property type="entry name" value="PROTEIN_KINASE_DOM"/>
    <property type="match status" value="1"/>
</dbReference>
<evidence type="ECO:0000313" key="10">
    <source>
        <dbReference type="Proteomes" id="UP001146793"/>
    </source>
</evidence>
<evidence type="ECO:0000256" key="2">
    <source>
        <dbReference type="ARBA" id="ARBA00022679"/>
    </source>
</evidence>
<evidence type="ECO:0000259" key="8">
    <source>
        <dbReference type="PROSITE" id="PS50011"/>
    </source>
</evidence>
<feature type="region of interest" description="Disordered" evidence="7">
    <location>
        <begin position="156"/>
        <end position="219"/>
    </location>
</feature>
<feature type="compositionally biased region" description="Basic and acidic residues" evidence="7">
    <location>
        <begin position="20"/>
        <end position="35"/>
    </location>
</feature>
<dbReference type="InterPro" id="IPR002110">
    <property type="entry name" value="Ankyrin_rpt"/>
</dbReference>
<feature type="compositionally biased region" description="Polar residues" evidence="7">
    <location>
        <begin position="62"/>
        <end position="82"/>
    </location>
</feature>
<dbReference type="PANTHER" id="PTHR44329">
    <property type="entry name" value="SERINE/THREONINE-PROTEIN KINASE TNNI3K-RELATED"/>
    <property type="match status" value="1"/>
</dbReference>
<feature type="domain" description="Protein kinase" evidence="8">
    <location>
        <begin position="432"/>
        <end position="690"/>
    </location>
</feature>
<keyword evidence="5" id="KW-0067">ATP-binding</keyword>
<keyword evidence="2" id="KW-0808">Transferase</keyword>
<dbReference type="InterPro" id="IPR001245">
    <property type="entry name" value="Ser-Thr/Tyr_kinase_cat_dom"/>
</dbReference>
<dbReference type="Pfam" id="PF07714">
    <property type="entry name" value="PK_Tyr_Ser-Thr"/>
    <property type="match status" value="1"/>
</dbReference>
<dbReference type="GO" id="GO:0005524">
    <property type="term" value="F:ATP binding"/>
    <property type="evidence" value="ECO:0007669"/>
    <property type="project" value="UniProtKB-KW"/>
</dbReference>
<sequence length="690" mass="79397">MSRVSHFTKKFPKLKNTKSFVREKTESTKNKEKTIHNSTFTNKRNNNRNSSQRNNKLRNQQIQNSGRQSRGYSGKTSNRASGLTSNIDFYVGMTSNYITPNENSNLFSQSTPSLQNPFEEELNNVKNKNTNKLSTGSLSNQLRSDNKSDLYSYEVSFSETGSEDDSASDSETESEEYYPQDSGTESEDDSASDSETESELDTVTSSETEQEKKTKEHLDPNEIRVLQTLNLEKIKKEFENKSINRFELSSKKNVLHFVCSSKRKNLDVVKYFVQKGVDVNTIDQFQETVLHNLCSQRRPNFETIQFLLENGSNTHLQNLNGNSVLHILALNKEMKNQKLLQLVFSHTTKYDLKNKKGLTPLELSKEVNNQRYSYEFERLSSKNFNSDIKESQITESKKNKVKYSLGGETEEKTLNEMVSDIAFFQEIPIEELTFNKVVGKGSFKKVYQGTWLDNQVAIAKLKESTQFDQNQIKNFQKEISVLCSLNHPQIVRFYGGCTQNKNKLLLISEFCEGGDLYQFIRSEKTFSEKLKIKFALDIAKGIHYLHSKNIVHRDLKSLNILLDENMKAKITDFGLSKTLDFSSSVSNNTIVGTPRWMAPELLRGESDYSNKVDIYAFGMILYELSRRSLPFAKMNFFEFAMNVAVKGLRPQINESDLFYNLITNCWDQIPDNRPDINYIKKSLLEMNSQY</sequence>
<evidence type="ECO:0000256" key="6">
    <source>
        <dbReference type="PROSITE-ProRule" id="PRU00023"/>
    </source>
</evidence>
<comment type="similarity">
    <text evidence="1">Belongs to the protein kinase superfamily. TKL Ser/Thr protein kinase family.</text>
</comment>
<feature type="compositionally biased region" description="Low complexity" evidence="7">
    <location>
        <begin position="42"/>
        <end position="61"/>
    </location>
</feature>
<feature type="compositionally biased region" description="Basic residues" evidence="7">
    <location>
        <begin position="1"/>
        <end position="16"/>
    </location>
</feature>